<accession>A0A7W8Z7X5</accession>
<dbReference type="Proteomes" id="UP000588112">
    <property type="component" value="Unassembled WGS sequence"/>
</dbReference>
<keyword evidence="3" id="KW-1185">Reference proteome</keyword>
<evidence type="ECO:0000313" key="3">
    <source>
        <dbReference type="Proteomes" id="UP000588112"/>
    </source>
</evidence>
<dbReference type="EMBL" id="JACHBR010000001">
    <property type="protein sequence ID" value="MBB5629086.1"/>
    <property type="molecule type" value="Genomic_DNA"/>
</dbReference>
<comment type="caution">
    <text evidence="2">The sequence shown here is derived from an EMBL/GenBank/DDBJ whole genome shotgun (WGS) entry which is preliminary data.</text>
</comment>
<gene>
    <name evidence="2" type="ORF">BJ981_004785</name>
</gene>
<feature type="compositionally biased region" description="Basic residues" evidence="1">
    <location>
        <begin position="1"/>
        <end position="20"/>
    </location>
</feature>
<organism evidence="2 3">
    <name type="scientific">Sphaerisporangium krabiense</name>
    <dbReference type="NCBI Taxonomy" id="763782"/>
    <lineage>
        <taxon>Bacteria</taxon>
        <taxon>Bacillati</taxon>
        <taxon>Actinomycetota</taxon>
        <taxon>Actinomycetes</taxon>
        <taxon>Streptosporangiales</taxon>
        <taxon>Streptosporangiaceae</taxon>
        <taxon>Sphaerisporangium</taxon>
    </lineage>
</organism>
<evidence type="ECO:0000313" key="2">
    <source>
        <dbReference type="EMBL" id="MBB5629086.1"/>
    </source>
</evidence>
<dbReference type="AlphaFoldDB" id="A0A7W8Z7X5"/>
<name>A0A7W8Z7X5_9ACTN</name>
<sequence>MPAPYRARRPHHDRKPHVSPHRNDHIPTRRRNRGRGRDERVIVASPFRHACPDLDRATGPAPEGEVAA</sequence>
<proteinExistence type="predicted"/>
<reference evidence="2 3" key="1">
    <citation type="submission" date="2020-08" db="EMBL/GenBank/DDBJ databases">
        <title>Sequencing the genomes of 1000 actinobacteria strains.</title>
        <authorList>
            <person name="Klenk H.-P."/>
        </authorList>
    </citation>
    <scope>NUCLEOTIDE SEQUENCE [LARGE SCALE GENOMIC DNA]</scope>
    <source>
        <strain evidence="2 3">DSM 45790</strain>
    </source>
</reference>
<evidence type="ECO:0000256" key="1">
    <source>
        <dbReference type="SAM" id="MobiDB-lite"/>
    </source>
</evidence>
<protein>
    <submittedName>
        <fullName evidence="2">Uncharacterized protein</fullName>
    </submittedName>
</protein>
<feature type="region of interest" description="Disordered" evidence="1">
    <location>
        <begin position="1"/>
        <end position="40"/>
    </location>
</feature>